<protein>
    <submittedName>
        <fullName evidence="1">Uncharacterized protein</fullName>
    </submittedName>
</protein>
<dbReference type="AlphaFoldDB" id="A0A1B6IVZ2"/>
<gene>
    <name evidence="1" type="ORF">g.1897</name>
</gene>
<accession>A0A1B6IVZ2</accession>
<name>A0A1B6IVZ2_9HEMI</name>
<feature type="non-terminal residue" evidence="1">
    <location>
        <position position="1"/>
    </location>
</feature>
<proteinExistence type="predicted"/>
<organism evidence="1">
    <name type="scientific">Homalodisca liturata</name>
    <dbReference type="NCBI Taxonomy" id="320908"/>
    <lineage>
        <taxon>Eukaryota</taxon>
        <taxon>Metazoa</taxon>
        <taxon>Ecdysozoa</taxon>
        <taxon>Arthropoda</taxon>
        <taxon>Hexapoda</taxon>
        <taxon>Insecta</taxon>
        <taxon>Pterygota</taxon>
        <taxon>Neoptera</taxon>
        <taxon>Paraneoptera</taxon>
        <taxon>Hemiptera</taxon>
        <taxon>Auchenorrhyncha</taxon>
        <taxon>Membracoidea</taxon>
        <taxon>Cicadellidae</taxon>
        <taxon>Cicadellinae</taxon>
        <taxon>Proconiini</taxon>
        <taxon>Homalodisca</taxon>
    </lineage>
</organism>
<sequence length="277" mass="32405">ILCHWLIVVLNNKVHGAKKVLKVFKDNSEVPVEKELALIRKIRELKFETQRNAFKIHILRQGMKIGCGIAMDHWRYMATDGIQVRCAFDKNHRYGHSMIFGSWSNINEERITKIMKKLGDEAVRLIINGLFFEKDSYYLAIMDTDDTPIGYDDEKPVMYDDLKQEIRLFLSGFTYIDNWDEWVKNNYKKVLEDGTEKPSKKKIGDLVRDNVYPACEAVLLTSTTNEEIAIITKKEYSDAVRQDVWKKINEILMKIRDGIIQDVATRAYQALKEKYKQ</sequence>
<reference evidence="1" key="1">
    <citation type="submission" date="2015-11" db="EMBL/GenBank/DDBJ databases">
        <title>De novo transcriptome assembly of four potential Pierce s Disease insect vectors from Arizona vineyards.</title>
        <authorList>
            <person name="Tassone E.E."/>
        </authorList>
    </citation>
    <scope>NUCLEOTIDE SEQUENCE</scope>
</reference>
<evidence type="ECO:0000313" key="1">
    <source>
        <dbReference type="EMBL" id="JAS91105.1"/>
    </source>
</evidence>
<dbReference type="EMBL" id="GECU01016601">
    <property type="protein sequence ID" value="JAS91105.1"/>
    <property type="molecule type" value="Transcribed_RNA"/>
</dbReference>